<reference evidence="2" key="1">
    <citation type="submission" date="2023-03" db="EMBL/GenBank/DDBJ databases">
        <title>Massive genome expansion in bonnet fungi (Mycena s.s.) driven by repeated elements and novel gene families across ecological guilds.</title>
        <authorList>
            <consortium name="Lawrence Berkeley National Laboratory"/>
            <person name="Harder C.B."/>
            <person name="Miyauchi S."/>
            <person name="Viragh M."/>
            <person name="Kuo A."/>
            <person name="Thoen E."/>
            <person name="Andreopoulos B."/>
            <person name="Lu D."/>
            <person name="Skrede I."/>
            <person name="Drula E."/>
            <person name="Henrissat B."/>
            <person name="Morin E."/>
            <person name="Kohler A."/>
            <person name="Barry K."/>
            <person name="LaButti K."/>
            <person name="Morin E."/>
            <person name="Salamov A."/>
            <person name="Lipzen A."/>
            <person name="Mereny Z."/>
            <person name="Hegedus B."/>
            <person name="Baldrian P."/>
            <person name="Stursova M."/>
            <person name="Weitz H."/>
            <person name="Taylor A."/>
            <person name="Grigoriev I.V."/>
            <person name="Nagy L.G."/>
            <person name="Martin F."/>
            <person name="Kauserud H."/>
        </authorList>
    </citation>
    <scope>NUCLEOTIDE SEQUENCE</scope>
    <source>
        <strain evidence="2">CBHHK200</strain>
    </source>
</reference>
<dbReference type="Proteomes" id="UP001218188">
    <property type="component" value="Unassembled WGS sequence"/>
</dbReference>
<evidence type="ECO:0000256" key="1">
    <source>
        <dbReference type="SAM" id="MobiDB-lite"/>
    </source>
</evidence>
<accession>A0AAD6SFR8</accession>
<sequence>MFNCPVPLPPSGVQRKKSNGGLGVGGQVVIEVLIFQAVGFDGSQSQKEAKPVIRARPHQRKIVMIHGSGTAATPEPAQFENEIQAVNTSKTRRGAPLRGIVGTRRDALPCQFTGTYSVMMERKTELELEELRMSALSKALRGGISAARVPISIIEAEDVGLFEGGISRRPNAGTLPSMCECDNHRPRQAKTKSPAGRHNPVGEAVSGTEERRSQSRSGTTPTSDWPAPRPTQMGIPRDCGYKIPHRAVRVFHNSVNGGIADGIRPLLCATSRSR</sequence>
<comment type="caution">
    <text evidence="2">The sequence shown here is derived from an EMBL/GenBank/DDBJ whole genome shotgun (WGS) entry which is preliminary data.</text>
</comment>
<dbReference type="AlphaFoldDB" id="A0AAD6SFR8"/>
<evidence type="ECO:0000313" key="2">
    <source>
        <dbReference type="EMBL" id="KAJ7026685.1"/>
    </source>
</evidence>
<name>A0AAD6SFR8_9AGAR</name>
<feature type="region of interest" description="Disordered" evidence="1">
    <location>
        <begin position="1"/>
        <end position="20"/>
    </location>
</feature>
<feature type="compositionally biased region" description="Pro residues" evidence="1">
    <location>
        <begin position="1"/>
        <end position="10"/>
    </location>
</feature>
<proteinExistence type="predicted"/>
<protein>
    <submittedName>
        <fullName evidence="2">Uncharacterized protein</fullName>
    </submittedName>
</protein>
<gene>
    <name evidence="2" type="ORF">C8F04DRAFT_1296523</name>
</gene>
<organism evidence="2 3">
    <name type="scientific">Mycena alexandri</name>
    <dbReference type="NCBI Taxonomy" id="1745969"/>
    <lineage>
        <taxon>Eukaryota</taxon>
        <taxon>Fungi</taxon>
        <taxon>Dikarya</taxon>
        <taxon>Basidiomycota</taxon>
        <taxon>Agaricomycotina</taxon>
        <taxon>Agaricomycetes</taxon>
        <taxon>Agaricomycetidae</taxon>
        <taxon>Agaricales</taxon>
        <taxon>Marasmiineae</taxon>
        <taxon>Mycenaceae</taxon>
        <taxon>Mycena</taxon>
    </lineage>
</organism>
<evidence type="ECO:0000313" key="3">
    <source>
        <dbReference type="Proteomes" id="UP001218188"/>
    </source>
</evidence>
<feature type="region of interest" description="Disordered" evidence="1">
    <location>
        <begin position="172"/>
        <end position="238"/>
    </location>
</feature>
<dbReference type="EMBL" id="JARJCM010000135">
    <property type="protein sequence ID" value="KAJ7026685.1"/>
    <property type="molecule type" value="Genomic_DNA"/>
</dbReference>
<keyword evidence="3" id="KW-1185">Reference proteome</keyword>